<dbReference type="InterPro" id="IPR000182">
    <property type="entry name" value="GNAT_dom"/>
</dbReference>
<accession>A0A4Q7KIT6</accession>
<name>A0A4Q7KIT6_9PSEU</name>
<dbReference type="InterPro" id="IPR016181">
    <property type="entry name" value="Acyl_CoA_acyltransferase"/>
</dbReference>
<dbReference type="Pfam" id="PF13508">
    <property type="entry name" value="Acetyltransf_7"/>
    <property type="match status" value="1"/>
</dbReference>
<evidence type="ECO:0000313" key="2">
    <source>
        <dbReference type="EMBL" id="RZS34851.1"/>
    </source>
</evidence>
<reference evidence="2 3" key="1">
    <citation type="submission" date="2019-02" db="EMBL/GenBank/DDBJ databases">
        <title>Genomic Encyclopedia of Type Strains, Phase IV (KMG-IV): sequencing the most valuable type-strain genomes for metagenomic binning, comparative biology and taxonomic classification.</title>
        <authorList>
            <person name="Goeker M."/>
        </authorList>
    </citation>
    <scope>NUCLEOTIDE SEQUENCE [LARGE SCALE GENOMIC DNA]</scope>
    <source>
        <strain evidence="2 3">DSM 101727</strain>
    </source>
</reference>
<protein>
    <submittedName>
        <fullName evidence="2">Acetyltransferase (GNAT) family protein</fullName>
    </submittedName>
</protein>
<dbReference type="AlphaFoldDB" id="A0A4Q7KIT6"/>
<dbReference type="SUPFAM" id="SSF55729">
    <property type="entry name" value="Acyl-CoA N-acyltransferases (Nat)"/>
    <property type="match status" value="1"/>
</dbReference>
<comment type="caution">
    <text evidence="2">The sequence shown here is derived from an EMBL/GenBank/DDBJ whole genome shotgun (WGS) entry which is preliminary data.</text>
</comment>
<keyword evidence="3" id="KW-1185">Reference proteome</keyword>
<keyword evidence="2" id="KW-0808">Transferase</keyword>
<dbReference type="CDD" id="cd04301">
    <property type="entry name" value="NAT_SF"/>
    <property type="match status" value="1"/>
</dbReference>
<sequence length="170" mass="18098">MPAGRVASLGLVLIWSPPRQRWAELVPIEEAADGMFAEHGITFPPGNFLDFGSTVDSVLADGDPPVGFAALGPVDGGTHLYQLAVHPAHGRRGHGSALLRAVVAKASDGVTLTTFRDVPWNAPWYVREGFEVYQPAPASGVALILEHERDAGLFELGARVAMRRRPPTGG</sequence>
<proteinExistence type="predicted"/>
<dbReference type="Gene3D" id="3.40.630.30">
    <property type="match status" value="1"/>
</dbReference>
<dbReference type="Proteomes" id="UP000294257">
    <property type="component" value="Unassembled WGS sequence"/>
</dbReference>
<evidence type="ECO:0000259" key="1">
    <source>
        <dbReference type="PROSITE" id="PS51186"/>
    </source>
</evidence>
<evidence type="ECO:0000313" key="3">
    <source>
        <dbReference type="Proteomes" id="UP000294257"/>
    </source>
</evidence>
<gene>
    <name evidence="2" type="ORF">EV193_108201</name>
</gene>
<dbReference type="EMBL" id="SGWQ01000008">
    <property type="protein sequence ID" value="RZS34851.1"/>
    <property type="molecule type" value="Genomic_DNA"/>
</dbReference>
<organism evidence="2 3">
    <name type="scientific">Herbihabitans rhizosphaerae</name>
    <dbReference type="NCBI Taxonomy" id="1872711"/>
    <lineage>
        <taxon>Bacteria</taxon>
        <taxon>Bacillati</taxon>
        <taxon>Actinomycetota</taxon>
        <taxon>Actinomycetes</taxon>
        <taxon>Pseudonocardiales</taxon>
        <taxon>Pseudonocardiaceae</taxon>
        <taxon>Herbihabitans</taxon>
    </lineage>
</organism>
<dbReference type="GO" id="GO:0016747">
    <property type="term" value="F:acyltransferase activity, transferring groups other than amino-acyl groups"/>
    <property type="evidence" value="ECO:0007669"/>
    <property type="project" value="InterPro"/>
</dbReference>
<feature type="domain" description="N-acetyltransferase" evidence="1">
    <location>
        <begin position="12"/>
        <end position="150"/>
    </location>
</feature>
<dbReference type="PROSITE" id="PS51186">
    <property type="entry name" value="GNAT"/>
    <property type="match status" value="1"/>
</dbReference>